<name>A0AC58SU99_TOBAC</name>
<dbReference type="RefSeq" id="XP_075088529.1">
    <property type="nucleotide sequence ID" value="XM_075232428.1"/>
</dbReference>
<dbReference type="Proteomes" id="UP000790787">
    <property type="component" value="Chromosome 16"/>
</dbReference>
<evidence type="ECO:0000313" key="2">
    <source>
        <dbReference type="RefSeq" id="XP_075088529.1"/>
    </source>
</evidence>
<keyword evidence="1" id="KW-1185">Reference proteome</keyword>
<organism evidence="1 2">
    <name type="scientific">Nicotiana tabacum</name>
    <name type="common">Common tobacco</name>
    <dbReference type="NCBI Taxonomy" id="4097"/>
    <lineage>
        <taxon>Eukaryota</taxon>
        <taxon>Viridiplantae</taxon>
        <taxon>Streptophyta</taxon>
        <taxon>Embryophyta</taxon>
        <taxon>Tracheophyta</taxon>
        <taxon>Spermatophyta</taxon>
        <taxon>Magnoliopsida</taxon>
        <taxon>eudicotyledons</taxon>
        <taxon>Gunneridae</taxon>
        <taxon>Pentapetalae</taxon>
        <taxon>asterids</taxon>
        <taxon>lamiids</taxon>
        <taxon>Solanales</taxon>
        <taxon>Solanaceae</taxon>
        <taxon>Nicotianoideae</taxon>
        <taxon>Nicotianeae</taxon>
        <taxon>Nicotiana</taxon>
    </lineage>
</organism>
<proteinExistence type="predicted"/>
<sequence>MAREAPCFDFGVKNGGGTSLLDFAKAFDLVIANSSFPNKEEHLVTIQSSAARTQIDYLLLRKSDSGMCMDYKVIPSENLTTQHRLMVKDLEIRRKRRKRVVYGLPRINWGALTEVSAQELGVKLLTMGALRSSGDASGMWTATANCIREATREILGYRRALLVAAKGTSGGALSSKVHVLKLSNLMERQ</sequence>
<reference evidence="2" key="2">
    <citation type="submission" date="2025-08" db="UniProtKB">
        <authorList>
            <consortium name="RefSeq"/>
        </authorList>
    </citation>
    <scope>IDENTIFICATION</scope>
    <source>
        <tissue evidence="2">Leaf</tissue>
    </source>
</reference>
<reference evidence="1" key="1">
    <citation type="journal article" date="2014" name="Nat. Commun.">
        <title>The tobacco genome sequence and its comparison with those of tomato and potato.</title>
        <authorList>
            <person name="Sierro N."/>
            <person name="Battey J.N."/>
            <person name="Ouadi S."/>
            <person name="Bakaher N."/>
            <person name="Bovet L."/>
            <person name="Willig A."/>
            <person name="Goepfert S."/>
            <person name="Peitsch M.C."/>
            <person name="Ivanov N.V."/>
        </authorList>
    </citation>
    <scope>NUCLEOTIDE SEQUENCE [LARGE SCALE GENOMIC DNA]</scope>
</reference>
<protein>
    <submittedName>
        <fullName evidence="2">Uncharacterized protein LOC142170502</fullName>
    </submittedName>
</protein>
<evidence type="ECO:0000313" key="1">
    <source>
        <dbReference type="Proteomes" id="UP000790787"/>
    </source>
</evidence>
<gene>
    <name evidence="2" type="primary">LOC142170502</name>
</gene>
<accession>A0AC58SU99</accession>